<feature type="domain" description="Chemokine interleukin-8-like" evidence="9">
    <location>
        <begin position="33"/>
        <end position="91"/>
    </location>
</feature>
<evidence type="ECO:0000256" key="3">
    <source>
        <dbReference type="ARBA" id="ARBA00022500"/>
    </source>
</evidence>
<dbReference type="SUPFAM" id="SSF54117">
    <property type="entry name" value="Interleukin 8-like chemokines"/>
    <property type="match status" value="1"/>
</dbReference>
<evidence type="ECO:0000256" key="4">
    <source>
        <dbReference type="ARBA" id="ARBA00022514"/>
    </source>
</evidence>
<keyword evidence="6 8" id="KW-0732">Signal</keyword>
<evidence type="ECO:0000313" key="10">
    <source>
        <dbReference type="Ensembl" id="ENSCPOP00000025239.1"/>
    </source>
</evidence>
<dbReference type="Proteomes" id="UP000005447">
    <property type="component" value="Unassembled WGS sequence"/>
</dbReference>
<feature type="signal peptide" evidence="8">
    <location>
        <begin position="1"/>
        <end position="20"/>
    </location>
</feature>
<dbReference type="GO" id="GO:0005615">
    <property type="term" value="C:extracellular space"/>
    <property type="evidence" value="ECO:0007669"/>
    <property type="project" value="UniProtKB-KW"/>
</dbReference>
<dbReference type="PROSITE" id="PS00472">
    <property type="entry name" value="SMALL_CYTOKINES_CC"/>
    <property type="match status" value="1"/>
</dbReference>
<dbReference type="GO" id="GO:0006954">
    <property type="term" value="P:inflammatory response"/>
    <property type="evidence" value="ECO:0007669"/>
    <property type="project" value="TreeGrafter"/>
</dbReference>
<dbReference type="GeneTree" id="ENSGT01100000263482"/>
<dbReference type="GO" id="GO:0008009">
    <property type="term" value="F:chemokine activity"/>
    <property type="evidence" value="ECO:0007669"/>
    <property type="project" value="InterPro"/>
</dbReference>
<dbReference type="GO" id="GO:0030335">
    <property type="term" value="P:positive regulation of cell migration"/>
    <property type="evidence" value="ECO:0007669"/>
    <property type="project" value="TreeGrafter"/>
</dbReference>
<dbReference type="SMART" id="SM00199">
    <property type="entry name" value="SCY"/>
    <property type="match status" value="1"/>
</dbReference>
<dbReference type="InParanoid" id="A0A286XIJ8"/>
<dbReference type="Pfam" id="PF00048">
    <property type="entry name" value="IL8"/>
    <property type="match status" value="1"/>
</dbReference>
<feature type="chain" id="PRO_5011329264" description="C-C motif chemokine" evidence="8">
    <location>
        <begin position="21"/>
        <end position="94"/>
    </location>
</feature>
<evidence type="ECO:0000256" key="2">
    <source>
        <dbReference type="ARBA" id="ARBA00010868"/>
    </source>
</evidence>
<dbReference type="PANTHER" id="PTHR12015">
    <property type="entry name" value="SMALL INDUCIBLE CYTOKINE A"/>
    <property type="match status" value="1"/>
</dbReference>
<evidence type="ECO:0000256" key="8">
    <source>
        <dbReference type="RuleBase" id="RU361150"/>
    </source>
</evidence>
<dbReference type="InterPro" id="IPR036048">
    <property type="entry name" value="Interleukin_8-like_sf"/>
</dbReference>
<dbReference type="Bgee" id="ENSCPOG00000035450">
    <property type="expression patterns" value="Expressed in testis and 6 other cell types or tissues"/>
</dbReference>
<name>A0A286XIJ8_CAVPO</name>
<dbReference type="VEuPathDB" id="HostDB:ENSCPOG00000035450"/>
<keyword evidence="3 8" id="KW-0145">Chemotaxis</keyword>
<keyword evidence="4 8" id="KW-0202">Cytokine</keyword>
<dbReference type="GO" id="GO:0070098">
    <property type="term" value="P:chemokine-mediated signaling pathway"/>
    <property type="evidence" value="ECO:0007669"/>
    <property type="project" value="TreeGrafter"/>
</dbReference>
<reference evidence="11" key="1">
    <citation type="journal article" date="2011" name="Nature">
        <title>A high-resolution map of human evolutionary constraint using 29 mammals.</title>
        <authorList>
            <person name="Lindblad-Toh K."/>
            <person name="Garber M."/>
            <person name="Zuk O."/>
            <person name="Lin M.F."/>
            <person name="Parker B.J."/>
            <person name="Washietl S."/>
            <person name="Kheradpour P."/>
            <person name="Ernst J."/>
            <person name="Jordan G."/>
            <person name="Mauceli E."/>
            <person name="Ward L.D."/>
            <person name="Lowe C.B."/>
            <person name="Holloway A.K."/>
            <person name="Clamp M."/>
            <person name="Gnerre S."/>
            <person name="Alfoldi J."/>
            <person name="Beal K."/>
            <person name="Chang J."/>
            <person name="Clawson H."/>
            <person name="Cuff J."/>
            <person name="Di Palma F."/>
            <person name="Fitzgerald S."/>
            <person name="Flicek P."/>
            <person name="Guttman M."/>
            <person name="Hubisz M.J."/>
            <person name="Jaffe D.B."/>
            <person name="Jungreis I."/>
            <person name="Kent W.J."/>
            <person name="Kostka D."/>
            <person name="Lara M."/>
            <person name="Martins A.L."/>
            <person name="Massingham T."/>
            <person name="Moltke I."/>
            <person name="Raney B.J."/>
            <person name="Rasmussen M.D."/>
            <person name="Robinson J."/>
            <person name="Stark A."/>
            <person name="Vilella A.J."/>
            <person name="Wen J."/>
            <person name="Xie X."/>
            <person name="Zody M.C."/>
            <person name="Baldwin J."/>
            <person name="Bloom T."/>
            <person name="Chin C.W."/>
            <person name="Heiman D."/>
            <person name="Nicol R."/>
            <person name="Nusbaum C."/>
            <person name="Young S."/>
            <person name="Wilkinson J."/>
            <person name="Worley K.C."/>
            <person name="Kovar C.L."/>
            <person name="Muzny D.M."/>
            <person name="Gibbs R.A."/>
            <person name="Cree A."/>
            <person name="Dihn H.H."/>
            <person name="Fowler G."/>
            <person name="Jhangiani S."/>
            <person name="Joshi V."/>
            <person name="Lee S."/>
            <person name="Lewis L.R."/>
            <person name="Nazareth L.V."/>
            <person name="Okwuonu G."/>
            <person name="Santibanez J."/>
            <person name="Warren W.C."/>
            <person name="Mardis E.R."/>
            <person name="Weinstock G.M."/>
            <person name="Wilson R.K."/>
            <person name="Delehaunty K."/>
            <person name="Dooling D."/>
            <person name="Fronik C."/>
            <person name="Fulton L."/>
            <person name="Fulton B."/>
            <person name="Graves T."/>
            <person name="Minx P."/>
            <person name="Sodergren E."/>
            <person name="Birney E."/>
            <person name="Margulies E.H."/>
            <person name="Herrero J."/>
            <person name="Green E.D."/>
            <person name="Haussler D."/>
            <person name="Siepel A."/>
            <person name="Goldman N."/>
            <person name="Pollard K.S."/>
            <person name="Pedersen J.S."/>
            <person name="Lander E.S."/>
            <person name="Kellis M."/>
        </authorList>
    </citation>
    <scope>NUCLEOTIDE SEQUENCE [LARGE SCALE GENOMIC DNA]</scope>
    <source>
        <strain evidence="11">2N</strain>
    </source>
</reference>
<dbReference type="GO" id="GO:0048020">
    <property type="term" value="F:CCR chemokine receptor binding"/>
    <property type="evidence" value="ECO:0007669"/>
    <property type="project" value="TreeGrafter"/>
</dbReference>
<dbReference type="InterPro" id="IPR039809">
    <property type="entry name" value="Chemokine_b/g/d"/>
</dbReference>
<dbReference type="Ensembl" id="ENSCPOT00000032577.1">
    <property type="protein sequence ID" value="ENSCPOP00000025239.1"/>
    <property type="gene ID" value="ENSCPOG00000035450.1"/>
</dbReference>
<keyword evidence="11" id="KW-1185">Reference proteome</keyword>
<keyword evidence="5 8" id="KW-0964">Secreted</keyword>
<dbReference type="Gene3D" id="2.40.50.40">
    <property type="match status" value="1"/>
</dbReference>
<accession>A0A286XIJ8</accession>
<dbReference type="FunFam" id="2.40.50.40:FF:000002">
    <property type="entry name" value="C-C motif chemokine"/>
    <property type="match status" value="1"/>
</dbReference>
<gene>
    <name evidence="10" type="primary">CCL14</name>
</gene>
<dbReference type="EMBL" id="AAKN02033105">
    <property type="status" value="NOT_ANNOTATED_CDS"/>
    <property type="molecule type" value="Genomic_DNA"/>
</dbReference>
<dbReference type="OMA" id="ECCFTYV"/>
<dbReference type="AlphaFoldDB" id="A0A286XIJ8"/>
<evidence type="ECO:0000259" key="9">
    <source>
        <dbReference type="SMART" id="SM00199"/>
    </source>
</evidence>
<comment type="subcellular location">
    <subcellularLocation>
        <location evidence="1 8">Secreted</location>
    </subcellularLocation>
</comment>
<dbReference type="eggNOG" id="ENOG502S8M4">
    <property type="taxonomic scope" value="Eukaryota"/>
</dbReference>
<reference evidence="10" key="2">
    <citation type="submission" date="2025-08" db="UniProtKB">
        <authorList>
            <consortium name="Ensembl"/>
        </authorList>
    </citation>
    <scope>IDENTIFICATION</scope>
    <source>
        <strain evidence="10">2N</strain>
    </source>
</reference>
<reference evidence="10" key="3">
    <citation type="submission" date="2025-09" db="UniProtKB">
        <authorList>
            <consortium name="Ensembl"/>
        </authorList>
    </citation>
    <scope>IDENTIFICATION</scope>
    <source>
        <strain evidence="10">2N</strain>
    </source>
</reference>
<dbReference type="GO" id="GO:0061844">
    <property type="term" value="P:antimicrobial humoral immune response mediated by antimicrobial peptide"/>
    <property type="evidence" value="ECO:0007669"/>
    <property type="project" value="TreeGrafter"/>
</dbReference>
<organism evidence="10 11">
    <name type="scientific">Cavia porcellus</name>
    <name type="common">Guinea pig</name>
    <dbReference type="NCBI Taxonomy" id="10141"/>
    <lineage>
        <taxon>Eukaryota</taxon>
        <taxon>Metazoa</taxon>
        <taxon>Chordata</taxon>
        <taxon>Craniata</taxon>
        <taxon>Vertebrata</taxon>
        <taxon>Euteleostomi</taxon>
        <taxon>Mammalia</taxon>
        <taxon>Eutheria</taxon>
        <taxon>Euarchontoglires</taxon>
        <taxon>Glires</taxon>
        <taxon>Rodentia</taxon>
        <taxon>Hystricomorpha</taxon>
        <taxon>Caviidae</taxon>
        <taxon>Cavia</taxon>
    </lineage>
</organism>
<evidence type="ECO:0000256" key="6">
    <source>
        <dbReference type="ARBA" id="ARBA00022729"/>
    </source>
</evidence>
<dbReference type="CDD" id="cd00272">
    <property type="entry name" value="Chemokine_CC"/>
    <property type="match status" value="1"/>
</dbReference>
<evidence type="ECO:0000256" key="1">
    <source>
        <dbReference type="ARBA" id="ARBA00004613"/>
    </source>
</evidence>
<comment type="similarity">
    <text evidence="2 8">Belongs to the intercrine beta (chemokine CC) family.</text>
</comment>
<evidence type="ECO:0000256" key="7">
    <source>
        <dbReference type="ARBA" id="ARBA00023157"/>
    </source>
</evidence>
<protein>
    <recommendedName>
        <fullName evidence="8">C-C motif chemokine</fullName>
    </recommendedName>
</protein>
<evidence type="ECO:0000256" key="5">
    <source>
        <dbReference type="ARBA" id="ARBA00022525"/>
    </source>
</evidence>
<keyword evidence="7" id="KW-1015">Disulfide bond</keyword>
<dbReference type="STRING" id="10141.ENSCPOP00000025239"/>
<evidence type="ECO:0000313" key="11">
    <source>
        <dbReference type="Proteomes" id="UP000005447"/>
    </source>
</evidence>
<proteinExistence type="inferred from homology"/>
<dbReference type="InterPro" id="IPR000827">
    <property type="entry name" value="Chemokine_CC_CS"/>
</dbReference>
<sequence length="94" mass="10754">MKVSMVTISLLLFLITVTLETKTHSSSRGPFYPSECCFSYITHAVLPYRIMGYYETNGDCPKPAVVFITTKGHRICANPENEWVQDYLKDLEEN</sequence>
<dbReference type="InterPro" id="IPR001811">
    <property type="entry name" value="Chemokine_IL8-like_dom"/>
</dbReference>
<dbReference type="PANTHER" id="PTHR12015:SF110">
    <property type="entry name" value="C-C MOTIF CHEMOKINE 14"/>
    <property type="match status" value="1"/>
</dbReference>